<dbReference type="Gene3D" id="2.40.160.200">
    <property type="entry name" value="LURP1-related"/>
    <property type="match status" value="1"/>
</dbReference>
<sequence length="74" mass="8728">MGMFPKFKWHSRAVHEERDSEQVKKAYPRTEGSPYDSLTVWRKSLVISCKGFMVINSDGNLVYRFEWAKQTDIN</sequence>
<evidence type="ECO:0000313" key="2">
    <source>
        <dbReference type="Proteomes" id="UP001293593"/>
    </source>
</evidence>
<dbReference type="InterPro" id="IPR038595">
    <property type="entry name" value="LOR_sf"/>
</dbReference>
<dbReference type="SUPFAM" id="SSF54518">
    <property type="entry name" value="Tubby C-terminal domain-like"/>
    <property type="match status" value="1"/>
</dbReference>
<dbReference type="EMBL" id="JAWXYG010000009">
    <property type="protein sequence ID" value="KAK4263146.1"/>
    <property type="molecule type" value="Genomic_DNA"/>
</dbReference>
<evidence type="ECO:0000313" key="1">
    <source>
        <dbReference type="EMBL" id="KAK4263146.1"/>
    </source>
</evidence>
<accession>A0AAE1J606</accession>
<dbReference type="InterPro" id="IPR025659">
    <property type="entry name" value="Tubby-like_C"/>
</dbReference>
<organism evidence="1 2">
    <name type="scientific">Acacia crassicarpa</name>
    <name type="common">northern wattle</name>
    <dbReference type="NCBI Taxonomy" id="499986"/>
    <lineage>
        <taxon>Eukaryota</taxon>
        <taxon>Viridiplantae</taxon>
        <taxon>Streptophyta</taxon>
        <taxon>Embryophyta</taxon>
        <taxon>Tracheophyta</taxon>
        <taxon>Spermatophyta</taxon>
        <taxon>Magnoliopsida</taxon>
        <taxon>eudicotyledons</taxon>
        <taxon>Gunneridae</taxon>
        <taxon>Pentapetalae</taxon>
        <taxon>rosids</taxon>
        <taxon>fabids</taxon>
        <taxon>Fabales</taxon>
        <taxon>Fabaceae</taxon>
        <taxon>Caesalpinioideae</taxon>
        <taxon>mimosoid clade</taxon>
        <taxon>Acacieae</taxon>
        <taxon>Acacia</taxon>
    </lineage>
</organism>
<dbReference type="Proteomes" id="UP001293593">
    <property type="component" value="Unassembled WGS sequence"/>
</dbReference>
<comment type="caution">
    <text evidence="1">The sequence shown here is derived from an EMBL/GenBank/DDBJ whole genome shotgun (WGS) entry which is preliminary data.</text>
</comment>
<keyword evidence="2" id="KW-1185">Reference proteome</keyword>
<name>A0AAE1J606_9FABA</name>
<proteinExistence type="predicted"/>
<gene>
    <name evidence="1" type="ORF">QN277_028605</name>
</gene>
<protein>
    <submittedName>
        <fullName evidence="1">Uncharacterized protein</fullName>
    </submittedName>
</protein>
<dbReference type="AlphaFoldDB" id="A0AAE1J606"/>
<reference evidence="1" key="1">
    <citation type="submission" date="2023-10" db="EMBL/GenBank/DDBJ databases">
        <title>Chromosome-level genome of the transformable northern wattle, Acacia crassicarpa.</title>
        <authorList>
            <person name="Massaro I."/>
            <person name="Sinha N.R."/>
            <person name="Poethig S."/>
            <person name="Leichty A.R."/>
        </authorList>
    </citation>
    <scope>NUCLEOTIDE SEQUENCE</scope>
    <source>
        <strain evidence="1">Acra3RX</strain>
        <tissue evidence="1">Leaf</tissue>
    </source>
</reference>